<evidence type="ECO:0000256" key="4">
    <source>
        <dbReference type="RuleBase" id="RU003694"/>
    </source>
</evidence>
<evidence type="ECO:0000259" key="5">
    <source>
        <dbReference type="PROSITE" id="PS52004"/>
    </source>
</evidence>
<dbReference type="SMART" id="SM00825">
    <property type="entry name" value="PKS_KS"/>
    <property type="match status" value="1"/>
</dbReference>
<name>A0ABS0B8A2_9GAMM</name>
<dbReference type="PROSITE" id="PS00606">
    <property type="entry name" value="KS3_1"/>
    <property type="match status" value="1"/>
</dbReference>
<dbReference type="Gene3D" id="3.40.47.10">
    <property type="match status" value="1"/>
</dbReference>
<evidence type="ECO:0000313" key="6">
    <source>
        <dbReference type="EMBL" id="MBF6023355.1"/>
    </source>
</evidence>
<dbReference type="RefSeq" id="WP_194929938.1">
    <property type="nucleotide sequence ID" value="NZ_JADLZT010000002.1"/>
</dbReference>
<reference evidence="6 7" key="1">
    <citation type="submission" date="2020-11" db="EMBL/GenBank/DDBJ databases">
        <title>Draft Genome Sequence and Secondary Metabolite Biosynthetic Potential of the Lysobacter niastensis Type strain DSM 18481.</title>
        <authorList>
            <person name="Turrini P."/>
            <person name="Artuso I."/>
            <person name="Tescari M."/>
            <person name="Lugli G.A."/>
            <person name="Frangipani E."/>
            <person name="Ventura M."/>
            <person name="Visca P."/>
        </authorList>
    </citation>
    <scope>NUCLEOTIDE SEQUENCE [LARGE SCALE GENOMIC DNA]</scope>
    <source>
        <strain evidence="6 7">DSM 18481</strain>
    </source>
</reference>
<dbReference type="Pfam" id="PF00109">
    <property type="entry name" value="ketoacyl-synt"/>
    <property type="match status" value="1"/>
</dbReference>
<feature type="domain" description="Ketosynthase family 3 (KS3)" evidence="5">
    <location>
        <begin position="1"/>
        <end position="393"/>
    </location>
</feature>
<proteinExistence type="inferred from homology"/>
<dbReference type="NCBIfam" id="NF006618">
    <property type="entry name" value="PRK09185.1"/>
    <property type="match status" value="1"/>
</dbReference>
<dbReference type="CDD" id="cd00834">
    <property type="entry name" value="KAS_I_II"/>
    <property type="match status" value="1"/>
</dbReference>
<dbReference type="SUPFAM" id="SSF53901">
    <property type="entry name" value="Thiolase-like"/>
    <property type="match status" value="1"/>
</dbReference>
<keyword evidence="7" id="KW-1185">Reference proteome</keyword>
<dbReference type="PANTHER" id="PTHR11712:SF320">
    <property type="entry name" value="BETA-KETOACYL SYNTHASE"/>
    <property type="match status" value="1"/>
</dbReference>
<evidence type="ECO:0000256" key="1">
    <source>
        <dbReference type="ARBA" id="ARBA00005194"/>
    </source>
</evidence>
<gene>
    <name evidence="6" type="ORF">IU514_04845</name>
</gene>
<dbReference type="Proteomes" id="UP001429984">
    <property type="component" value="Unassembled WGS sequence"/>
</dbReference>
<dbReference type="InterPro" id="IPR016039">
    <property type="entry name" value="Thiolase-like"/>
</dbReference>
<accession>A0ABS0B8A2</accession>
<evidence type="ECO:0000256" key="3">
    <source>
        <dbReference type="ARBA" id="ARBA00022679"/>
    </source>
</evidence>
<sequence>MSAAYLNELGIVCALGDGPDAVAQSLFAHDAPRGVTMTDTYSPGRELAVGEVAGALPDLSDCVLPMRTRNNALLRMAHAQIRDAVAAAIERFGAHRVAVIVGTSTSGIGEAERALPERRERGDWPSSYHYAQQEIGAPSAFLAAESGARGPAWTISTACSSSAKALASAARLLRAGMADAVIAGGADSLCSFTVSGFSALEAVSLQRCNPFSGNRSGIHIGEGAALFLMTREPGPVRLAGWGETSDAHHMSAPEPQGTGAIAAIEQALARGGIAADEVDYVNLHGTATPQNDAMESRAVMATLGGAVAASSTKALTGHTLGAAGALEAGLCWLAMARNPEHRLPPHWWDGEPDTELPPLDLIAPGRRAAGPLRHVLSNSFAFGGSNAALLFGRG</sequence>
<dbReference type="Pfam" id="PF02801">
    <property type="entry name" value="Ketoacyl-synt_C"/>
    <property type="match status" value="1"/>
</dbReference>
<keyword evidence="3 4" id="KW-0808">Transferase</keyword>
<evidence type="ECO:0000256" key="2">
    <source>
        <dbReference type="ARBA" id="ARBA00008467"/>
    </source>
</evidence>
<dbReference type="PROSITE" id="PS52004">
    <property type="entry name" value="KS3_2"/>
    <property type="match status" value="1"/>
</dbReference>
<dbReference type="EMBL" id="JADLZT010000002">
    <property type="protein sequence ID" value="MBF6023355.1"/>
    <property type="molecule type" value="Genomic_DNA"/>
</dbReference>
<dbReference type="InterPro" id="IPR000794">
    <property type="entry name" value="Beta-ketoacyl_synthase"/>
</dbReference>
<dbReference type="InterPro" id="IPR014031">
    <property type="entry name" value="Ketoacyl_synth_C"/>
</dbReference>
<protein>
    <submittedName>
        <fullName evidence="6">Beta-ketoacyl-ACP synthase</fullName>
    </submittedName>
</protein>
<organism evidence="6 7">
    <name type="scientific">Lysobacter niastensis</name>
    <dbReference type="NCBI Taxonomy" id="380629"/>
    <lineage>
        <taxon>Bacteria</taxon>
        <taxon>Pseudomonadati</taxon>
        <taxon>Pseudomonadota</taxon>
        <taxon>Gammaproteobacteria</taxon>
        <taxon>Lysobacterales</taxon>
        <taxon>Lysobacteraceae</taxon>
        <taxon>Lysobacter</taxon>
    </lineage>
</organism>
<comment type="caution">
    <text evidence="6">The sequence shown here is derived from an EMBL/GenBank/DDBJ whole genome shotgun (WGS) entry which is preliminary data.</text>
</comment>
<dbReference type="InterPro" id="IPR020841">
    <property type="entry name" value="PKS_Beta-ketoAc_synthase_dom"/>
</dbReference>
<dbReference type="InterPro" id="IPR014030">
    <property type="entry name" value="Ketoacyl_synth_N"/>
</dbReference>
<comment type="pathway">
    <text evidence="1">Lipid metabolism; fatty acid biosynthesis.</text>
</comment>
<evidence type="ECO:0000313" key="7">
    <source>
        <dbReference type="Proteomes" id="UP001429984"/>
    </source>
</evidence>
<comment type="similarity">
    <text evidence="2 4">Belongs to the thiolase-like superfamily. Beta-ketoacyl-ACP synthases family.</text>
</comment>
<dbReference type="PANTHER" id="PTHR11712">
    <property type="entry name" value="POLYKETIDE SYNTHASE-RELATED"/>
    <property type="match status" value="1"/>
</dbReference>
<dbReference type="InterPro" id="IPR018201">
    <property type="entry name" value="Ketoacyl_synth_AS"/>
</dbReference>